<gene>
    <name evidence="1" type="ORF">ACFO60_16305</name>
</gene>
<dbReference type="EMBL" id="JBHSFP010000009">
    <property type="protein sequence ID" value="MFC4532336.1"/>
    <property type="molecule type" value="Genomic_DNA"/>
</dbReference>
<dbReference type="RefSeq" id="WP_380841125.1">
    <property type="nucleotide sequence ID" value="NZ_JBHSFP010000009.1"/>
</dbReference>
<evidence type="ECO:0000313" key="2">
    <source>
        <dbReference type="Proteomes" id="UP001596004"/>
    </source>
</evidence>
<dbReference type="Proteomes" id="UP001596004">
    <property type="component" value="Unassembled WGS sequence"/>
</dbReference>
<comment type="caution">
    <text evidence="1">The sequence shown here is derived from an EMBL/GenBank/DDBJ whole genome shotgun (WGS) entry which is preliminary data.</text>
</comment>
<protein>
    <submittedName>
        <fullName evidence="1">Uncharacterized protein</fullName>
    </submittedName>
</protein>
<keyword evidence="2" id="KW-1185">Reference proteome</keyword>
<proteinExistence type="predicted"/>
<reference evidence="2" key="1">
    <citation type="journal article" date="2019" name="Int. J. Syst. Evol. Microbiol.">
        <title>The Global Catalogue of Microorganisms (GCM) 10K type strain sequencing project: providing services to taxonomists for standard genome sequencing and annotation.</title>
        <authorList>
            <consortium name="The Broad Institute Genomics Platform"/>
            <consortium name="The Broad Institute Genome Sequencing Center for Infectious Disease"/>
            <person name="Wu L."/>
            <person name="Ma J."/>
        </authorList>
    </citation>
    <scope>NUCLEOTIDE SEQUENCE [LARGE SCALE GENOMIC DNA]</scope>
    <source>
        <strain evidence="2">CGMCC 4.7132</strain>
    </source>
</reference>
<sequence>MADARRTPGHTPVLSLIALIGALAGVVFTAKADPVDAVELQLNISHSTGASGAFPITAP</sequence>
<name>A0ABV9CH98_9ACTN</name>
<evidence type="ECO:0000313" key="1">
    <source>
        <dbReference type="EMBL" id="MFC4532336.1"/>
    </source>
</evidence>
<organism evidence="1 2">
    <name type="scientific">Sphaerisporangium dianthi</name>
    <dbReference type="NCBI Taxonomy" id="1436120"/>
    <lineage>
        <taxon>Bacteria</taxon>
        <taxon>Bacillati</taxon>
        <taxon>Actinomycetota</taxon>
        <taxon>Actinomycetes</taxon>
        <taxon>Streptosporangiales</taxon>
        <taxon>Streptosporangiaceae</taxon>
        <taxon>Sphaerisporangium</taxon>
    </lineage>
</organism>
<accession>A0ABV9CH98</accession>